<dbReference type="EMBL" id="CADCTC010000009">
    <property type="protein sequence ID" value="CAA9214687.1"/>
    <property type="molecule type" value="Genomic_DNA"/>
</dbReference>
<protein>
    <submittedName>
        <fullName evidence="2">Uncharacterized protein</fullName>
    </submittedName>
</protein>
<sequence>AAAVQVARARPALRRSLRPDQRPLPPRLRAL</sequence>
<reference evidence="2" key="1">
    <citation type="submission" date="2020-02" db="EMBL/GenBank/DDBJ databases">
        <authorList>
            <person name="Meier V. D."/>
        </authorList>
    </citation>
    <scope>NUCLEOTIDE SEQUENCE</scope>
    <source>
        <strain evidence="2">AVDCRST_MAG77</strain>
    </source>
</reference>
<gene>
    <name evidence="2" type="ORF">AVDCRST_MAG77-139</name>
</gene>
<feature type="non-terminal residue" evidence="2">
    <location>
        <position position="1"/>
    </location>
</feature>
<feature type="region of interest" description="Disordered" evidence="1">
    <location>
        <begin position="1"/>
        <end position="31"/>
    </location>
</feature>
<proteinExistence type="predicted"/>
<organism evidence="2">
    <name type="scientific">uncultured Chloroflexota bacterium</name>
    <dbReference type="NCBI Taxonomy" id="166587"/>
    <lineage>
        <taxon>Bacteria</taxon>
        <taxon>Bacillati</taxon>
        <taxon>Chloroflexota</taxon>
        <taxon>environmental samples</taxon>
    </lineage>
</organism>
<evidence type="ECO:0000256" key="1">
    <source>
        <dbReference type="SAM" id="MobiDB-lite"/>
    </source>
</evidence>
<accession>A0A6J4H7K0</accession>
<feature type="compositionally biased region" description="Low complexity" evidence="1">
    <location>
        <begin position="1"/>
        <end position="10"/>
    </location>
</feature>
<feature type="compositionally biased region" description="Pro residues" evidence="1">
    <location>
        <begin position="22"/>
        <end position="31"/>
    </location>
</feature>
<feature type="non-terminal residue" evidence="2">
    <location>
        <position position="31"/>
    </location>
</feature>
<dbReference type="AlphaFoldDB" id="A0A6J4H7K0"/>
<name>A0A6J4H7K0_9CHLR</name>
<evidence type="ECO:0000313" key="2">
    <source>
        <dbReference type="EMBL" id="CAA9214687.1"/>
    </source>
</evidence>